<evidence type="ECO:0000313" key="1">
    <source>
        <dbReference type="EMBL" id="MEB3041877.1"/>
    </source>
</evidence>
<sequence>MVELESINIDGLKNVSKLKLNNSIPYFYDVELWIKEYDTISEGYILYVASICNIKGLSLQYSKRTLNLTKFYIFEEDMDYEKIFSFFNILVNNSKGRNIYETRILLQRYLEEQDLLFNSIEEYYCYLFDKIRGKR</sequence>
<gene>
    <name evidence="1" type="ORF">VJJ49_14430</name>
</gene>
<reference evidence="1 2" key="1">
    <citation type="submission" date="2023-12" db="EMBL/GenBank/DDBJ databases">
        <title>Genomic sequences of Capnocytophaga and Parvimonas strains.</title>
        <authorList>
            <person name="Watt R.M."/>
            <person name="Wang M."/>
            <person name="Yang T."/>
            <person name="Tong W.M."/>
        </authorList>
    </citation>
    <scope>NUCLEOTIDE SEQUENCE [LARGE SCALE GENOMIC DNA]</scope>
    <source>
        <strain evidence="1 2">CCUG 13156</strain>
    </source>
</reference>
<dbReference type="EMBL" id="JAYKBV010000036">
    <property type="protein sequence ID" value="MEB3041877.1"/>
    <property type="molecule type" value="Genomic_DNA"/>
</dbReference>
<dbReference type="RefSeq" id="WP_323980336.1">
    <property type="nucleotide sequence ID" value="NZ_JAYKBV010000036.1"/>
</dbReference>
<comment type="caution">
    <text evidence="1">The sequence shown here is derived from an EMBL/GenBank/DDBJ whole genome shotgun (WGS) entry which is preliminary data.</text>
</comment>
<evidence type="ECO:0000313" key="2">
    <source>
        <dbReference type="Proteomes" id="UP001324270"/>
    </source>
</evidence>
<name>A0ABU5YD41_9FLAO</name>
<dbReference type="Proteomes" id="UP001324270">
    <property type="component" value="Unassembled WGS sequence"/>
</dbReference>
<evidence type="ECO:0008006" key="3">
    <source>
        <dbReference type="Google" id="ProtNLM"/>
    </source>
</evidence>
<protein>
    <recommendedName>
        <fullName evidence="3">Immunity protein 12 domain-containing protein</fullName>
    </recommendedName>
</protein>
<accession>A0ABU5YD41</accession>
<organism evidence="1 2">
    <name type="scientific">Capnocytophaga gingivalis</name>
    <dbReference type="NCBI Taxonomy" id="1017"/>
    <lineage>
        <taxon>Bacteria</taxon>
        <taxon>Pseudomonadati</taxon>
        <taxon>Bacteroidota</taxon>
        <taxon>Flavobacteriia</taxon>
        <taxon>Flavobacteriales</taxon>
        <taxon>Flavobacteriaceae</taxon>
        <taxon>Capnocytophaga</taxon>
    </lineage>
</organism>
<proteinExistence type="predicted"/>
<keyword evidence="2" id="KW-1185">Reference proteome</keyword>